<keyword evidence="2" id="KW-1185">Reference proteome</keyword>
<protein>
    <submittedName>
        <fullName evidence="1">Uncharacterized protein</fullName>
    </submittedName>
</protein>
<dbReference type="OrthoDB" id="5153512at2759"/>
<proteinExistence type="predicted"/>
<evidence type="ECO:0000313" key="1">
    <source>
        <dbReference type="EMBL" id="OJA17743.1"/>
    </source>
</evidence>
<comment type="caution">
    <text evidence="1">The sequence shown here is derived from an EMBL/GenBank/DDBJ whole genome shotgun (WGS) entry which is preliminary data.</text>
</comment>
<dbReference type="AlphaFoldDB" id="A0A1J8QAQ6"/>
<accession>A0A1J8QAQ6</accession>
<dbReference type="SUPFAM" id="SSF56399">
    <property type="entry name" value="ADP-ribosylation"/>
    <property type="match status" value="1"/>
</dbReference>
<name>A0A1J8QAQ6_9AGAM</name>
<organism evidence="1 2">
    <name type="scientific">Rhizopogon vesiculosus</name>
    <dbReference type="NCBI Taxonomy" id="180088"/>
    <lineage>
        <taxon>Eukaryota</taxon>
        <taxon>Fungi</taxon>
        <taxon>Dikarya</taxon>
        <taxon>Basidiomycota</taxon>
        <taxon>Agaricomycotina</taxon>
        <taxon>Agaricomycetes</taxon>
        <taxon>Agaricomycetidae</taxon>
        <taxon>Boletales</taxon>
        <taxon>Suillineae</taxon>
        <taxon>Rhizopogonaceae</taxon>
        <taxon>Rhizopogon</taxon>
    </lineage>
</organism>
<dbReference type="Gene3D" id="3.90.228.10">
    <property type="match status" value="1"/>
</dbReference>
<evidence type="ECO:0000313" key="2">
    <source>
        <dbReference type="Proteomes" id="UP000183567"/>
    </source>
</evidence>
<dbReference type="Proteomes" id="UP000183567">
    <property type="component" value="Unassembled WGS sequence"/>
</dbReference>
<dbReference type="EMBL" id="LVVM01001841">
    <property type="protein sequence ID" value="OJA17743.1"/>
    <property type="molecule type" value="Genomic_DNA"/>
</dbReference>
<gene>
    <name evidence="1" type="ORF">AZE42_09559</name>
</gene>
<sequence length="247" mass="27315">MYAPPYGGNTRFAGPNDICLQCMKYPKRKDFTFCSKDCSTAAARAAPKLIKIPSNHVMYQSGTACKGEQIFPAEMKSSVSVRNGELATLVSPDNSHYVTTAIAGYAMRYVLASNPASRTNGRSHRWVPASDLVMASTQLRRRPSGSLFSPFMDCMFRITPEIYSRAFDYAVNIHNQSRVKTVIYSRVVLGRSFMMVNEMPSLWSPPLGFDSVEGRPGPGSQFDDLECVVYDENAILPAYLITLGSCT</sequence>
<reference evidence="1 2" key="1">
    <citation type="submission" date="2016-03" db="EMBL/GenBank/DDBJ databases">
        <title>Comparative genomics of the ectomycorrhizal sister species Rhizopogon vinicolor and Rhizopogon vesiculosus (Basidiomycota: Boletales) reveals a divergence of the mating type B locus.</title>
        <authorList>
            <person name="Mujic A.B."/>
            <person name="Kuo A."/>
            <person name="Tritt A."/>
            <person name="Lipzen A."/>
            <person name="Chen C."/>
            <person name="Johnson J."/>
            <person name="Sharma A."/>
            <person name="Barry K."/>
            <person name="Grigoriev I.V."/>
            <person name="Spatafora J.W."/>
        </authorList>
    </citation>
    <scope>NUCLEOTIDE SEQUENCE [LARGE SCALE GENOMIC DNA]</scope>
    <source>
        <strain evidence="1 2">AM-OR11-056</strain>
    </source>
</reference>